<name>A0A0M8PBU3_9EURO</name>
<keyword evidence="2" id="KW-1185">Reference proteome</keyword>
<gene>
    <name evidence="1" type="ORF">ACN38_g3626</name>
</gene>
<evidence type="ECO:0000313" key="2">
    <source>
        <dbReference type="Proteomes" id="UP000037696"/>
    </source>
</evidence>
<dbReference type="Proteomes" id="UP000037696">
    <property type="component" value="Unassembled WGS sequence"/>
</dbReference>
<comment type="caution">
    <text evidence="1">The sequence shown here is derived from an EMBL/GenBank/DDBJ whole genome shotgun (WGS) entry which is preliminary data.</text>
</comment>
<proteinExistence type="predicted"/>
<dbReference type="AlphaFoldDB" id="A0A0M8PBU3"/>
<evidence type="ECO:0000313" key="1">
    <source>
        <dbReference type="EMBL" id="KOS45404.1"/>
    </source>
</evidence>
<protein>
    <submittedName>
        <fullName evidence="1">Uncharacterized protein</fullName>
    </submittedName>
</protein>
<reference evidence="1 2" key="1">
    <citation type="submission" date="2015-08" db="EMBL/GenBank/DDBJ databases">
        <title>Genome sequencing of Penicillium nordicum.</title>
        <authorList>
            <person name="Nguyen H.D."/>
            <person name="Seifert K.A."/>
        </authorList>
    </citation>
    <scope>NUCLEOTIDE SEQUENCE [LARGE SCALE GENOMIC DNA]</scope>
    <source>
        <strain evidence="1 2">DAOMC 185683</strain>
    </source>
</reference>
<accession>A0A0M8PBU3</accession>
<organism evidence="1 2">
    <name type="scientific">Penicillium nordicum</name>
    <dbReference type="NCBI Taxonomy" id="229535"/>
    <lineage>
        <taxon>Eukaryota</taxon>
        <taxon>Fungi</taxon>
        <taxon>Dikarya</taxon>
        <taxon>Ascomycota</taxon>
        <taxon>Pezizomycotina</taxon>
        <taxon>Eurotiomycetes</taxon>
        <taxon>Eurotiomycetidae</taxon>
        <taxon>Eurotiales</taxon>
        <taxon>Aspergillaceae</taxon>
        <taxon>Penicillium</taxon>
    </lineage>
</organism>
<dbReference type="EMBL" id="LHQQ01000044">
    <property type="protein sequence ID" value="KOS45404.1"/>
    <property type="molecule type" value="Genomic_DNA"/>
</dbReference>
<sequence>MMQITWLECIVPEKDTHGVYSHVFNRCCTAVHRIHANRHRSGDSSSLNVRLGSINWVTSIISNVNQSRNTQVEDDRENPMRRNKMTAFRCHHPLVDPVTARDLDRGACYTGLDLAYATMSFGDLEVGDVPR</sequence>